<organism evidence="1">
    <name type="scientific">Desulfobacca acetoxidans</name>
    <dbReference type="NCBI Taxonomy" id="60893"/>
    <lineage>
        <taxon>Bacteria</taxon>
        <taxon>Pseudomonadati</taxon>
        <taxon>Thermodesulfobacteriota</taxon>
        <taxon>Desulfobaccia</taxon>
        <taxon>Desulfobaccales</taxon>
        <taxon>Desulfobaccaceae</taxon>
        <taxon>Desulfobacca</taxon>
    </lineage>
</organism>
<dbReference type="Gene3D" id="3.40.50.300">
    <property type="entry name" value="P-loop containing nucleotide triphosphate hydrolases"/>
    <property type="match status" value="1"/>
</dbReference>
<sequence>MAAPIPEPADRLTAREIAQWVEHHRACGFDNPEELLDFIEVFWGLRIPRARVCPEHTPPAEYVVASFFEEVLDCVCWANRSGGKTFNGALVTWLDSVFKANCETKILGGSGEQSLRMYEHIKGFITPPFQHLVEGEALRTRTHLVNGSNIQILTASTKSVRGPHPQKLKLDEVDEFEDRIYEASLLIPKSARSIRASVQIYSTMHKAYGLMNRVITEAAESGYRVFKWCVFDVMERCEERDCDACELWEDCEGRARGADGFYPVEDAISAKRKVSRETWESEMLCRMPSQEGLIYKEFDLAVHVV</sequence>
<comment type="caution">
    <text evidence="1">The sequence shown here is derived from an EMBL/GenBank/DDBJ whole genome shotgun (WGS) entry which is preliminary data.</text>
</comment>
<evidence type="ECO:0008006" key="2">
    <source>
        <dbReference type="Google" id="ProtNLM"/>
    </source>
</evidence>
<protein>
    <recommendedName>
        <fullName evidence="2">Terminase large subunit gp17-like C-terminal domain-containing protein</fullName>
    </recommendedName>
</protein>
<accession>A0A7C3UYX5</accession>
<evidence type="ECO:0000313" key="1">
    <source>
        <dbReference type="EMBL" id="HGF35018.1"/>
    </source>
</evidence>
<dbReference type="EMBL" id="DTMF01000285">
    <property type="protein sequence ID" value="HGF35018.1"/>
    <property type="molecule type" value="Genomic_DNA"/>
</dbReference>
<name>A0A7C3UYX5_9BACT</name>
<dbReference type="InterPro" id="IPR027417">
    <property type="entry name" value="P-loop_NTPase"/>
</dbReference>
<gene>
    <name evidence="1" type="ORF">ENW96_11660</name>
</gene>
<reference evidence="1" key="1">
    <citation type="journal article" date="2020" name="mSystems">
        <title>Genome- and Community-Level Interaction Insights into Carbon Utilization and Element Cycling Functions of Hydrothermarchaeota in Hydrothermal Sediment.</title>
        <authorList>
            <person name="Zhou Z."/>
            <person name="Liu Y."/>
            <person name="Xu W."/>
            <person name="Pan J."/>
            <person name="Luo Z.H."/>
            <person name="Li M."/>
        </authorList>
    </citation>
    <scope>NUCLEOTIDE SEQUENCE [LARGE SCALE GENOMIC DNA]</scope>
    <source>
        <strain evidence="1">SpSt-897</strain>
    </source>
</reference>
<proteinExistence type="predicted"/>
<dbReference type="AlphaFoldDB" id="A0A7C3UYX5"/>